<evidence type="ECO:0000313" key="5">
    <source>
        <dbReference type="Proteomes" id="UP000072989"/>
    </source>
</evidence>
<dbReference type="Proteomes" id="UP000072989">
    <property type="component" value="Unassembled WGS sequence"/>
</dbReference>
<dbReference type="Pfam" id="PF07261">
    <property type="entry name" value="DnaB_2"/>
    <property type="match status" value="1"/>
</dbReference>
<proteinExistence type="inferred from homology"/>
<dbReference type="PANTHER" id="PTHR37293">
    <property type="entry name" value="PHAGE REPLICATION PROTEIN-RELATED"/>
    <property type="match status" value="1"/>
</dbReference>
<name>A0A139RN75_STROR</name>
<feature type="domain" description="Replication initiator A N-terminal" evidence="2">
    <location>
        <begin position="9"/>
        <end position="83"/>
    </location>
</feature>
<gene>
    <name evidence="4" type="ORF">SORDD17_00616</name>
</gene>
<dbReference type="PANTHER" id="PTHR37293:SF6">
    <property type="entry name" value="DNA REPLICATION PROTEIN DNAD"/>
    <property type="match status" value="1"/>
</dbReference>
<dbReference type="RefSeq" id="WP_081214767.1">
    <property type="nucleotide sequence ID" value="NZ_KQ970795.1"/>
</dbReference>
<protein>
    <submittedName>
        <fullName evidence="4">Replication protein</fullName>
    </submittedName>
</protein>
<feature type="domain" description="DnaB/C C-terminal" evidence="3">
    <location>
        <begin position="179"/>
        <end position="245"/>
    </location>
</feature>
<evidence type="ECO:0000259" key="2">
    <source>
        <dbReference type="Pfam" id="PF06970"/>
    </source>
</evidence>
<evidence type="ECO:0000256" key="1">
    <source>
        <dbReference type="ARBA" id="ARBA00093462"/>
    </source>
</evidence>
<evidence type="ECO:0000259" key="3">
    <source>
        <dbReference type="Pfam" id="PF07261"/>
    </source>
</evidence>
<dbReference type="Gene3D" id="1.10.10.630">
    <property type="entry name" value="DnaD domain-like"/>
    <property type="match status" value="1"/>
</dbReference>
<dbReference type="Pfam" id="PF06970">
    <property type="entry name" value="RepA_N"/>
    <property type="match status" value="1"/>
</dbReference>
<comment type="similarity">
    <text evidence="1">Belongs to the DnaB/DnaD family.</text>
</comment>
<dbReference type="NCBIfam" id="TIGR01446">
    <property type="entry name" value="DnaD_dom"/>
    <property type="match status" value="1"/>
</dbReference>
<dbReference type="InterPro" id="IPR010724">
    <property type="entry name" value="RepA_N"/>
</dbReference>
<organism evidence="4 5">
    <name type="scientific">Streptococcus oralis</name>
    <dbReference type="NCBI Taxonomy" id="1303"/>
    <lineage>
        <taxon>Bacteria</taxon>
        <taxon>Bacillati</taxon>
        <taxon>Bacillota</taxon>
        <taxon>Bacilli</taxon>
        <taxon>Lactobacillales</taxon>
        <taxon>Streptococcaceae</taxon>
        <taxon>Streptococcus</taxon>
    </lineage>
</organism>
<sequence length="272" mass="31281">MKISEVRNNSFYQMPKWLYDPPYNTLSDKAKQIYMFFFDRRKLSEKNKWYDENGDVYIKYKVEKLMEKLQCSNKPIIAAKQELAQMGLIREVRVGVNQANKIYIFGSVESTPQEVKKVHVGSVESTPQEVEKVHRSKTDSIKTNLTRLIEPDGAGGNNLYSIGDTPPPPNDLQIVHDWIVSEFGRLPTPFEIEDLQGFLKDHKKEVIKLAIKECVGNGKPYLKYLSSILRDWKQKGLVTVELVENRPKPKTQSTTSGSVRAVRQVYDDPLPF</sequence>
<dbReference type="AlphaFoldDB" id="A0A139RN75"/>
<dbReference type="SUPFAM" id="SSF158499">
    <property type="entry name" value="DnaD domain-like"/>
    <property type="match status" value="1"/>
</dbReference>
<accession>A0A139RN75</accession>
<dbReference type="InterPro" id="IPR034829">
    <property type="entry name" value="DnaD-like_sf"/>
</dbReference>
<dbReference type="EMBL" id="LQZE01000125">
    <property type="protein sequence ID" value="KXU16184.1"/>
    <property type="molecule type" value="Genomic_DNA"/>
</dbReference>
<evidence type="ECO:0000313" key="4">
    <source>
        <dbReference type="EMBL" id="KXU16184.1"/>
    </source>
</evidence>
<comment type="caution">
    <text evidence="4">The sequence shown here is derived from an EMBL/GenBank/DDBJ whole genome shotgun (WGS) entry which is preliminary data.</text>
</comment>
<dbReference type="InterPro" id="IPR053162">
    <property type="entry name" value="DnaD"/>
</dbReference>
<dbReference type="PATRIC" id="fig|1303.87.peg.745"/>
<dbReference type="InterPro" id="IPR006343">
    <property type="entry name" value="DnaB/C_C"/>
</dbReference>
<reference evidence="4 5" key="1">
    <citation type="submission" date="2016-01" db="EMBL/GenBank/DDBJ databases">
        <title>Highly variable Streptococcus oralis are common among viridans streptococci isolated from primates.</title>
        <authorList>
            <person name="Denapaite D."/>
            <person name="Rieger M."/>
            <person name="Koendgen S."/>
            <person name="Brueckner R."/>
            <person name="Ochigava I."/>
            <person name="Kappeler P."/>
            <person name="Maetz-Rensing K."/>
            <person name="Leendertz F."/>
            <person name="Hakenbeck R."/>
        </authorList>
    </citation>
    <scope>NUCLEOTIDE SEQUENCE [LARGE SCALE GENOMIC DNA]</scope>
    <source>
        <strain evidence="4 5">DD17</strain>
    </source>
</reference>